<comment type="caution">
    <text evidence="11">The sequence shown here is derived from an EMBL/GenBank/DDBJ whole genome shotgun (WGS) entry which is preliminary data.</text>
</comment>
<evidence type="ECO:0000256" key="5">
    <source>
        <dbReference type="ARBA" id="ARBA00022825"/>
    </source>
</evidence>
<dbReference type="GO" id="GO:0005886">
    <property type="term" value="C:plasma membrane"/>
    <property type="evidence" value="ECO:0007669"/>
    <property type="project" value="UniProtKB-SubCell"/>
</dbReference>
<feature type="domain" description="Peptidase S49" evidence="10">
    <location>
        <begin position="125"/>
        <end position="275"/>
    </location>
</feature>
<evidence type="ECO:0000256" key="6">
    <source>
        <dbReference type="ARBA" id="ARBA00023136"/>
    </source>
</evidence>
<keyword evidence="7" id="KW-0997">Cell inner membrane</keyword>
<keyword evidence="5" id="KW-0720">Serine protease</keyword>
<keyword evidence="7" id="KW-1003">Cell membrane</keyword>
<keyword evidence="9" id="KW-1133">Transmembrane helix</keyword>
<evidence type="ECO:0000256" key="9">
    <source>
        <dbReference type="SAM" id="Phobius"/>
    </source>
</evidence>
<dbReference type="GO" id="GO:0006465">
    <property type="term" value="P:signal peptide processing"/>
    <property type="evidence" value="ECO:0007669"/>
    <property type="project" value="InterPro"/>
</dbReference>
<keyword evidence="4 7" id="KW-0378">Hydrolase</keyword>
<feature type="domain" description="Peptidase S49" evidence="10">
    <location>
        <begin position="375"/>
        <end position="524"/>
    </location>
</feature>
<feature type="active site" description="Nucleophile" evidence="8">
    <location>
        <position position="390"/>
    </location>
</feature>
<evidence type="ECO:0000259" key="10">
    <source>
        <dbReference type="Pfam" id="PF01343"/>
    </source>
</evidence>
<dbReference type="InterPro" id="IPR002142">
    <property type="entry name" value="Peptidase_S49"/>
</dbReference>
<dbReference type="SUPFAM" id="SSF52096">
    <property type="entry name" value="ClpP/crotonase"/>
    <property type="match status" value="2"/>
</dbReference>
<evidence type="ECO:0000256" key="4">
    <source>
        <dbReference type="ARBA" id="ARBA00022801"/>
    </source>
</evidence>
<dbReference type="InterPro" id="IPR029045">
    <property type="entry name" value="ClpP/crotonase-like_dom_sf"/>
</dbReference>
<dbReference type="AlphaFoldDB" id="A0A7C3KFF5"/>
<dbReference type="InterPro" id="IPR047217">
    <property type="entry name" value="S49_SppA_67K_type_N"/>
</dbReference>
<evidence type="ECO:0000256" key="3">
    <source>
        <dbReference type="ARBA" id="ARBA00022670"/>
    </source>
</evidence>
<dbReference type="NCBIfam" id="TIGR00705">
    <property type="entry name" value="SppA_67K"/>
    <property type="match status" value="1"/>
</dbReference>
<comment type="subcellular location">
    <subcellularLocation>
        <location evidence="7">Cell inner membrane</location>
    </subcellularLocation>
    <subcellularLocation>
        <location evidence="1">Membrane</location>
    </subcellularLocation>
</comment>
<dbReference type="PANTHER" id="PTHR33209">
    <property type="entry name" value="PROTEASE 4"/>
    <property type="match status" value="1"/>
</dbReference>
<dbReference type="NCBIfam" id="TIGR00706">
    <property type="entry name" value="SppA_dom"/>
    <property type="match status" value="1"/>
</dbReference>
<dbReference type="CDD" id="cd07023">
    <property type="entry name" value="S49_Sppa_N_C"/>
    <property type="match status" value="1"/>
</dbReference>
<dbReference type="GO" id="GO:0008236">
    <property type="term" value="F:serine-type peptidase activity"/>
    <property type="evidence" value="ECO:0007669"/>
    <property type="project" value="UniProtKB-KW"/>
</dbReference>
<keyword evidence="6 7" id="KW-0472">Membrane</keyword>
<dbReference type="PIRSF" id="PIRSF001217">
    <property type="entry name" value="Protease_4_SppA"/>
    <property type="match status" value="1"/>
</dbReference>
<dbReference type="Pfam" id="PF01343">
    <property type="entry name" value="Peptidase_S49"/>
    <property type="match status" value="2"/>
</dbReference>
<dbReference type="Gene3D" id="6.20.330.10">
    <property type="match status" value="1"/>
</dbReference>
<dbReference type="InterPro" id="IPR047272">
    <property type="entry name" value="S49_SppA_C"/>
</dbReference>
<comment type="similarity">
    <text evidence="2 7">Belongs to the peptidase S49 family.</text>
</comment>
<evidence type="ECO:0000256" key="8">
    <source>
        <dbReference type="PIRSR" id="PIRSR001217-1"/>
    </source>
</evidence>
<protein>
    <recommendedName>
        <fullName evidence="7">Protease 4</fullName>
        <ecNumber evidence="7">3.4.21.-</ecNumber>
    </recommendedName>
    <alternativeName>
        <fullName evidence="7">Endopeptidase IV</fullName>
    </alternativeName>
    <alternativeName>
        <fullName evidence="7">Protease IV</fullName>
    </alternativeName>
    <alternativeName>
        <fullName evidence="7">Signal peptide peptidase</fullName>
    </alternativeName>
</protein>
<evidence type="ECO:0000313" key="11">
    <source>
        <dbReference type="EMBL" id="HFM99050.1"/>
    </source>
</evidence>
<dbReference type="InterPro" id="IPR004635">
    <property type="entry name" value="Pept_S49_SppA"/>
</dbReference>
<dbReference type="PANTHER" id="PTHR33209:SF1">
    <property type="entry name" value="PEPTIDASE S49 DOMAIN-CONTAINING PROTEIN"/>
    <property type="match status" value="1"/>
</dbReference>
<feature type="active site" description="Proton donor/acceptor" evidence="8">
    <location>
        <position position="192"/>
    </location>
</feature>
<evidence type="ECO:0000256" key="2">
    <source>
        <dbReference type="ARBA" id="ARBA00008683"/>
    </source>
</evidence>
<dbReference type="Gene3D" id="3.90.226.10">
    <property type="entry name" value="2-enoyl-CoA Hydratase, Chain A, domain 1"/>
    <property type="match status" value="3"/>
</dbReference>
<feature type="transmembrane region" description="Helical" evidence="9">
    <location>
        <begin position="12"/>
        <end position="34"/>
    </location>
</feature>
<reference evidence="11" key="1">
    <citation type="journal article" date="2020" name="mSystems">
        <title>Genome- and Community-Level Interaction Insights into Carbon Utilization and Element Cycling Functions of Hydrothermarchaeota in Hydrothermal Sediment.</title>
        <authorList>
            <person name="Zhou Z."/>
            <person name="Liu Y."/>
            <person name="Xu W."/>
            <person name="Pan J."/>
            <person name="Luo Z.H."/>
            <person name="Li M."/>
        </authorList>
    </citation>
    <scope>NUCLEOTIDE SEQUENCE [LARGE SCALE GENOMIC DNA]</scope>
    <source>
        <strain evidence="11">SpSt-418</strain>
    </source>
</reference>
<dbReference type="EMBL" id="DSRU01000223">
    <property type="protein sequence ID" value="HFM99050.1"/>
    <property type="molecule type" value="Genomic_DNA"/>
</dbReference>
<name>A0A7C3KFF5_9CYAN</name>
<accession>A0A7C3KFF5</accession>
<evidence type="ECO:0000256" key="7">
    <source>
        <dbReference type="PIRNR" id="PIRNR001217"/>
    </source>
</evidence>
<proteinExistence type="inferred from homology"/>
<sequence>MRDFLKNVLATVLGIFIFLGLSVSTLVGLILLLATRDVEPQVRNRSVLVVDLSQPITDGKRTVGALSQALSNEPSSMQLRSVLTALNHAATDKRISGVYIHSSGASNGAGFATLKEMREALQRVRASGKRVIAYNTDWSEREYYVASVADTIAINPMGSLEFNGLSSQPLFLKGFLDKYGINVQVTRVGKYKSAVEPFLLNRLSPENRQQTQTLLQDVWGEFLRATGEARKRTPAQLQAIANQQVILLADSATKQGLIDRQAYQDEILDELKKLTGSDAKSRTFRQISLKEYASVAETAINKQTKSNRKVAVVYAEGDIVNGQGDAGEIGGDRFARELRKIRHNDKVKAVVLRVNSPGGSATASEVIQREIALIRKTKPVIVSMGSVAASGGYWIAMDSDRIFAEPNTITGSIGVFGIQPNVQKLANNNGITWDSVKTGQFADSQTITRPKTPAELAKVQVLVDNIYDQFLTKVAKSRKLDKAKVAEIAQGRVWSGTRAKQIGLVDDLGGLEAAIKAAATQAKLGDDWQVEEYPQPRGLEERLFGDQPDQAFAKLPFLKPTEKADVLTKEVIKLQNELSAFRSLNDPRGIYTRLPFTLWIE</sequence>
<dbReference type="EC" id="3.4.21.-" evidence="7"/>
<dbReference type="InterPro" id="IPR004634">
    <property type="entry name" value="Pept_S49_pIV"/>
</dbReference>
<keyword evidence="9" id="KW-0812">Transmembrane</keyword>
<dbReference type="CDD" id="cd07018">
    <property type="entry name" value="S49_SppA_67K_type"/>
    <property type="match status" value="1"/>
</dbReference>
<evidence type="ECO:0000256" key="1">
    <source>
        <dbReference type="ARBA" id="ARBA00004370"/>
    </source>
</evidence>
<organism evidence="11">
    <name type="scientific">Oscillatoriales cyanobacterium SpSt-418</name>
    <dbReference type="NCBI Taxonomy" id="2282169"/>
    <lineage>
        <taxon>Bacteria</taxon>
        <taxon>Bacillati</taxon>
        <taxon>Cyanobacteriota</taxon>
        <taxon>Cyanophyceae</taxon>
        <taxon>Oscillatoriophycideae</taxon>
        <taxon>Oscillatoriales</taxon>
    </lineage>
</organism>
<gene>
    <name evidence="11" type="primary">sppA</name>
    <name evidence="11" type="ORF">ENR64_15095</name>
</gene>
<keyword evidence="3 7" id="KW-0645">Protease</keyword>